<comment type="caution">
    <text evidence="3">The sequence shown here is derived from an EMBL/GenBank/DDBJ whole genome shotgun (WGS) entry which is preliminary data.</text>
</comment>
<dbReference type="GO" id="GO:0003824">
    <property type="term" value="F:catalytic activity"/>
    <property type="evidence" value="ECO:0007669"/>
    <property type="project" value="InterPro"/>
</dbReference>
<dbReference type="GeneID" id="92895670"/>
<dbReference type="InterPro" id="IPR036265">
    <property type="entry name" value="HIT-like_sf"/>
</dbReference>
<gene>
    <name evidence="3" type="ORF">J512_0284</name>
</gene>
<dbReference type="PANTHER" id="PTHR42997:SF1">
    <property type="entry name" value="AP-4-A PHOSPHORYLASE"/>
    <property type="match status" value="1"/>
</dbReference>
<protein>
    <submittedName>
        <fullName evidence="3">HIT domain protein</fullName>
    </submittedName>
</protein>
<sequence>MTDKKCPYCDFDEYDIIDKNEFAVILPDPNPLSKGHCVVTPLRHVSSFFDITSKEHQGLLTLLEIARHETQLRHQPDGFHIGFNDGEVFGQTSDHFHIHVIPYYKNQPLKLDQRWGVQKD</sequence>
<dbReference type="SUPFAM" id="SSF54197">
    <property type="entry name" value="HIT-like"/>
    <property type="match status" value="1"/>
</dbReference>
<dbReference type="Pfam" id="PF01230">
    <property type="entry name" value="HIT"/>
    <property type="match status" value="1"/>
</dbReference>
<organism evidence="3 4">
    <name type="scientific">Acinetobacter baumannii (strain 1295743)</name>
    <dbReference type="NCBI Taxonomy" id="1310613"/>
    <lineage>
        <taxon>Bacteria</taxon>
        <taxon>Pseudomonadati</taxon>
        <taxon>Pseudomonadota</taxon>
        <taxon>Gammaproteobacteria</taxon>
        <taxon>Moraxellales</taxon>
        <taxon>Moraxellaceae</taxon>
        <taxon>Acinetobacter</taxon>
        <taxon>Acinetobacter calcoaceticus/baumannii complex</taxon>
    </lineage>
</organism>
<feature type="short sequence motif" description="Histidine triad motif" evidence="1">
    <location>
        <begin position="95"/>
        <end position="99"/>
    </location>
</feature>
<dbReference type="EMBL" id="JEWH01000002">
    <property type="protein sequence ID" value="EXB07463.1"/>
    <property type="molecule type" value="Genomic_DNA"/>
</dbReference>
<evidence type="ECO:0000259" key="2">
    <source>
        <dbReference type="PROSITE" id="PS51084"/>
    </source>
</evidence>
<evidence type="ECO:0000256" key="1">
    <source>
        <dbReference type="PROSITE-ProRule" id="PRU00464"/>
    </source>
</evidence>
<dbReference type="AlphaFoldDB" id="A0A009IUF3"/>
<dbReference type="Gene3D" id="3.30.428.10">
    <property type="entry name" value="HIT-like"/>
    <property type="match status" value="1"/>
</dbReference>
<dbReference type="PANTHER" id="PTHR42997">
    <property type="entry name" value="HIT FAMILY HYDROLASE"/>
    <property type="match status" value="1"/>
</dbReference>
<dbReference type="PATRIC" id="fig|1310613.3.peg.268"/>
<feature type="domain" description="HIT" evidence="2">
    <location>
        <begin position="4"/>
        <end position="110"/>
    </location>
</feature>
<accession>A0A009IUF3</accession>
<proteinExistence type="predicted"/>
<evidence type="ECO:0000313" key="3">
    <source>
        <dbReference type="EMBL" id="EXB07463.1"/>
    </source>
</evidence>
<dbReference type="Proteomes" id="UP000020595">
    <property type="component" value="Unassembled WGS sequence"/>
</dbReference>
<dbReference type="InterPro" id="IPR052908">
    <property type="entry name" value="AP-4-A_phosphorylase"/>
</dbReference>
<dbReference type="RefSeq" id="WP_000130110.1">
    <property type="nucleotide sequence ID" value="NZ_JEWH01000002.1"/>
</dbReference>
<reference evidence="3 4" key="1">
    <citation type="submission" date="2014-02" db="EMBL/GenBank/DDBJ databases">
        <title>Comparative genomics and transcriptomics to identify genetic mechanisms underlying the emergence of carbapenem resistant Acinetobacter baumannii (CRAb).</title>
        <authorList>
            <person name="Harris A.D."/>
            <person name="Johnson K.J."/>
            <person name="George J."/>
            <person name="Shefchek K."/>
            <person name="Daugherty S.C."/>
            <person name="Parankush S."/>
            <person name="Sadzewicz L."/>
            <person name="Tallon L."/>
            <person name="Sengamalay N."/>
            <person name="Hazen T.H."/>
            <person name="Rasko D.A."/>
        </authorList>
    </citation>
    <scope>NUCLEOTIDE SEQUENCE [LARGE SCALE GENOMIC DNA]</scope>
    <source>
        <strain evidence="3 4">1295743</strain>
    </source>
</reference>
<name>A0A009IUF3_ACIB9</name>
<dbReference type="PROSITE" id="PS51084">
    <property type="entry name" value="HIT_2"/>
    <property type="match status" value="1"/>
</dbReference>
<dbReference type="InterPro" id="IPR011146">
    <property type="entry name" value="HIT-like"/>
</dbReference>
<evidence type="ECO:0000313" key="4">
    <source>
        <dbReference type="Proteomes" id="UP000020595"/>
    </source>
</evidence>